<dbReference type="AlphaFoldDB" id="A0ABC8M0I3"/>
<dbReference type="PANTHER" id="PTHR28039">
    <property type="entry name" value="CHALCONE--FLAVONONE ISOMERASE 1-RELATED"/>
    <property type="match status" value="1"/>
</dbReference>
<dbReference type="InterPro" id="IPR036298">
    <property type="entry name" value="Chalcone_isomerase_sf"/>
</dbReference>
<proteinExistence type="inferred from homology"/>
<evidence type="ECO:0000256" key="7">
    <source>
        <dbReference type="RuleBase" id="RU361158"/>
    </source>
</evidence>
<sequence>MSSSNCPSPLPTVTKLQVDSVTFPPSVISPASSNPLFLGGAGVRGLDIQGKFVIFTVIGVYLDPVAVPSLSVKWKGKTTEELTESVPFFREIVTGPFEKFIKVTMKLPLTGQQYSEKVTENCVAIWKSLGIYTDSEAKAVERFLEVFKDETFPPGASILFALSPKGSLTVAFSKDDIIPEAGKAVIENKLLAEAVLESIIGKNGVSPGARLSVAERLTQLMKENKIEEDVTWTDAQGEAKDLSLGDKLTKEN</sequence>
<dbReference type="GO" id="GO:0045430">
    <property type="term" value="F:chalcone isomerase activity"/>
    <property type="evidence" value="ECO:0007669"/>
    <property type="project" value="UniProtKB-EC"/>
</dbReference>
<feature type="domain" description="Chalcone isomerase" evidence="8">
    <location>
        <begin position="18"/>
        <end position="220"/>
    </location>
</feature>
<evidence type="ECO:0000313" key="9">
    <source>
        <dbReference type="EMBL" id="CAH8389682.1"/>
    </source>
</evidence>
<dbReference type="EMBL" id="CAKOAT010849598">
    <property type="protein sequence ID" value="CAH8389682.1"/>
    <property type="molecule type" value="Genomic_DNA"/>
</dbReference>
<evidence type="ECO:0000256" key="1">
    <source>
        <dbReference type="ARBA" id="ARBA00004966"/>
    </source>
</evidence>
<dbReference type="Pfam" id="PF02431">
    <property type="entry name" value="Chalcone"/>
    <property type="match status" value="1"/>
</dbReference>
<evidence type="ECO:0000256" key="3">
    <source>
        <dbReference type="ARBA" id="ARBA00023235"/>
    </source>
</evidence>
<comment type="function">
    <text evidence="5">Catalyzes the intramolecular cyclization of bicyclic chalcones into tricyclic (S)-flavanones. Responsible for the isomerization of 4,2',4',6'-tetrahydroxychalcone (also termed chalcone) into naringenin.</text>
</comment>
<dbReference type="SUPFAM" id="SSF54626">
    <property type="entry name" value="Chalcone isomerase"/>
    <property type="match status" value="1"/>
</dbReference>
<keyword evidence="3" id="KW-0413">Isomerase</keyword>
<comment type="caution">
    <text evidence="9">The sequence shown here is derived from an EMBL/GenBank/DDBJ whole genome shotgun (WGS) entry which is preliminary data.</text>
</comment>
<evidence type="ECO:0000256" key="6">
    <source>
        <dbReference type="ARBA" id="ARBA00034056"/>
    </source>
</evidence>
<accession>A0ABC8M0I3</accession>
<comment type="catalytic activity">
    <reaction evidence="6">
        <text>a chalcone = a flavanone.</text>
        <dbReference type="EC" id="5.5.1.6"/>
    </reaction>
</comment>
<dbReference type="PANTHER" id="PTHR28039:SF8">
    <property type="entry name" value="CHALCONE--FLAVANONE ISOMERASE 1-RELATED"/>
    <property type="match status" value="1"/>
</dbReference>
<dbReference type="Gene3D" id="3.50.70.10">
    <property type="match status" value="2"/>
</dbReference>
<name>A0ABC8M0I3_ERUVS</name>
<evidence type="ECO:0000256" key="4">
    <source>
        <dbReference type="ARBA" id="ARBA00023241"/>
    </source>
</evidence>
<gene>
    <name evidence="9" type="ORF">ERUC_LOCUS42165</name>
</gene>
<reference evidence="9 10" key="1">
    <citation type="submission" date="2022-03" db="EMBL/GenBank/DDBJ databases">
        <authorList>
            <person name="Macdonald S."/>
            <person name="Ahmed S."/>
            <person name="Newling K."/>
        </authorList>
    </citation>
    <scope>NUCLEOTIDE SEQUENCE [LARGE SCALE GENOMIC DNA]</scope>
</reference>
<evidence type="ECO:0000313" key="10">
    <source>
        <dbReference type="Proteomes" id="UP001642260"/>
    </source>
</evidence>
<dbReference type="InterPro" id="IPR044164">
    <property type="entry name" value="CFI"/>
</dbReference>
<evidence type="ECO:0000256" key="2">
    <source>
        <dbReference type="ARBA" id="ARBA00007166"/>
    </source>
</evidence>
<dbReference type="InterPro" id="IPR016087">
    <property type="entry name" value="Chalcone_isomerase"/>
</dbReference>
<dbReference type="InterPro" id="IPR016088">
    <property type="entry name" value="Chalcone_isomerase_3-sand"/>
</dbReference>
<evidence type="ECO:0000256" key="5">
    <source>
        <dbReference type="ARBA" id="ARBA00025429"/>
    </source>
</evidence>
<keyword evidence="10" id="KW-1185">Reference proteome</keyword>
<keyword evidence="4" id="KW-0284">Flavonoid biosynthesis</keyword>
<comment type="similarity">
    <text evidence="2 7">Belongs to the chalcone isomerase family.</text>
</comment>
<comment type="pathway">
    <text evidence="1">Secondary metabolite biosynthesis; flavonoid biosynthesis.</text>
</comment>
<protein>
    <recommendedName>
        <fullName evidence="7">Chalcone-flavonone isomerase family protein</fullName>
    </recommendedName>
</protein>
<dbReference type="Gene3D" id="1.10.890.20">
    <property type="match status" value="1"/>
</dbReference>
<dbReference type="Proteomes" id="UP001642260">
    <property type="component" value="Unassembled WGS sequence"/>
</dbReference>
<dbReference type="InterPro" id="IPR016089">
    <property type="entry name" value="Chalcone_isomerase_bundle_sf"/>
</dbReference>
<dbReference type="GO" id="GO:0009813">
    <property type="term" value="P:flavonoid biosynthetic process"/>
    <property type="evidence" value="ECO:0007669"/>
    <property type="project" value="UniProtKB-KW"/>
</dbReference>
<evidence type="ECO:0000259" key="8">
    <source>
        <dbReference type="Pfam" id="PF02431"/>
    </source>
</evidence>
<organism evidence="9 10">
    <name type="scientific">Eruca vesicaria subsp. sativa</name>
    <name type="common">Garden rocket</name>
    <name type="synonym">Eruca sativa</name>
    <dbReference type="NCBI Taxonomy" id="29727"/>
    <lineage>
        <taxon>Eukaryota</taxon>
        <taxon>Viridiplantae</taxon>
        <taxon>Streptophyta</taxon>
        <taxon>Embryophyta</taxon>
        <taxon>Tracheophyta</taxon>
        <taxon>Spermatophyta</taxon>
        <taxon>Magnoliopsida</taxon>
        <taxon>eudicotyledons</taxon>
        <taxon>Gunneridae</taxon>
        <taxon>Pentapetalae</taxon>
        <taxon>rosids</taxon>
        <taxon>malvids</taxon>
        <taxon>Brassicales</taxon>
        <taxon>Brassicaceae</taxon>
        <taxon>Brassiceae</taxon>
        <taxon>Eruca</taxon>
    </lineage>
</organism>